<dbReference type="PROSITE" id="PS00629">
    <property type="entry name" value="IMP_1"/>
    <property type="match status" value="1"/>
</dbReference>
<dbReference type="GO" id="GO:0046872">
    <property type="term" value="F:metal ion binding"/>
    <property type="evidence" value="ECO:0007669"/>
    <property type="project" value="UniProtKB-KW"/>
</dbReference>
<evidence type="ECO:0000313" key="7">
    <source>
        <dbReference type="Proteomes" id="UP000557739"/>
    </source>
</evidence>
<keyword evidence="2 5" id="KW-0479">Metal-binding</keyword>
<comment type="similarity">
    <text evidence="1">Belongs to the inositol monophosphatase superfamily.</text>
</comment>
<evidence type="ECO:0000256" key="2">
    <source>
        <dbReference type="ARBA" id="ARBA00022723"/>
    </source>
</evidence>
<organism evidence="6 7">
    <name type="scientific">Sphingomonas yantingensis</name>
    <dbReference type="NCBI Taxonomy" id="1241761"/>
    <lineage>
        <taxon>Bacteria</taxon>
        <taxon>Pseudomonadati</taxon>
        <taxon>Pseudomonadota</taxon>
        <taxon>Alphaproteobacteria</taxon>
        <taxon>Sphingomonadales</taxon>
        <taxon>Sphingomonadaceae</taxon>
        <taxon>Sphingomonas</taxon>
    </lineage>
</organism>
<dbReference type="InterPro" id="IPR020583">
    <property type="entry name" value="Inositol_monoP_metal-BS"/>
</dbReference>
<dbReference type="Gene3D" id="3.30.540.10">
    <property type="entry name" value="Fructose-1,6-Bisphosphatase, subunit A, domain 1"/>
    <property type="match status" value="1"/>
</dbReference>
<dbReference type="EC" id="3.1.3.25" evidence="6"/>
<reference evidence="6 7" key="1">
    <citation type="submission" date="2020-08" db="EMBL/GenBank/DDBJ databases">
        <title>Genomic Encyclopedia of Type Strains, Phase IV (KMG-IV): sequencing the most valuable type-strain genomes for metagenomic binning, comparative biology and taxonomic classification.</title>
        <authorList>
            <person name="Goeker M."/>
        </authorList>
    </citation>
    <scope>NUCLEOTIDE SEQUENCE [LARGE SCALE GENOMIC DNA]</scope>
    <source>
        <strain evidence="6 7">DSM 27244</strain>
    </source>
</reference>
<evidence type="ECO:0000313" key="6">
    <source>
        <dbReference type="EMBL" id="MBB5698206.1"/>
    </source>
</evidence>
<gene>
    <name evidence="6" type="ORF">FHR19_001551</name>
</gene>
<dbReference type="Gene3D" id="3.40.190.80">
    <property type="match status" value="1"/>
</dbReference>
<dbReference type="PANTHER" id="PTHR20854:SF4">
    <property type="entry name" value="INOSITOL-1-MONOPHOSPHATASE-RELATED"/>
    <property type="match status" value="1"/>
</dbReference>
<dbReference type="RefSeq" id="WP_184026626.1">
    <property type="nucleotide sequence ID" value="NZ_JACIJJ010000002.1"/>
</dbReference>
<evidence type="ECO:0000256" key="4">
    <source>
        <dbReference type="ARBA" id="ARBA00022842"/>
    </source>
</evidence>
<sequence length="262" mass="27718">MADALADRVSAIAAEAGALAMARFGGDVKRWEKAPGHPVCEVDLAVDALLRDRLSVLLPDAGWLSEETVDSRERLGGRRVWVVDPIDGTRDYLRGRPGWAVSIALVEDGQPVIAVLDAPARGEHWRAVVGEGAFRGTERLHASDRNELAGARVPADALAKADRDFVTVAKPNSIALRMAMVAAGEADLIATLRWGHEWDIAAAVLIAREGGAAVSDALGQPLSFNTPRAEAFGVLATAPAIYAAAVARLAERAKAAIGRDLR</sequence>
<dbReference type="Proteomes" id="UP000557739">
    <property type="component" value="Unassembled WGS sequence"/>
</dbReference>
<dbReference type="Pfam" id="PF00459">
    <property type="entry name" value="Inositol_P"/>
    <property type="match status" value="1"/>
</dbReference>
<comment type="cofactor">
    <cofactor evidence="5">
        <name>Mg(2+)</name>
        <dbReference type="ChEBI" id="CHEBI:18420"/>
    </cofactor>
</comment>
<evidence type="ECO:0000256" key="5">
    <source>
        <dbReference type="PIRSR" id="PIRSR600760-2"/>
    </source>
</evidence>
<feature type="binding site" evidence="5">
    <location>
        <position position="199"/>
    </location>
    <ligand>
        <name>Mg(2+)</name>
        <dbReference type="ChEBI" id="CHEBI:18420"/>
        <label>1</label>
        <note>catalytic</note>
    </ligand>
</feature>
<evidence type="ECO:0000256" key="3">
    <source>
        <dbReference type="ARBA" id="ARBA00022801"/>
    </source>
</evidence>
<dbReference type="PANTHER" id="PTHR20854">
    <property type="entry name" value="INOSITOL MONOPHOSPHATASE"/>
    <property type="match status" value="1"/>
</dbReference>
<accession>A0A7W9EJ43</accession>
<protein>
    <submittedName>
        <fullName evidence="6">Myo-inositol-1(Or 4)-monophosphatase</fullName>
        <ecNumber evidence="6">3.1.3.25</ecNumber>
    </submittedName>
</protein>
<dbReference type="GO" id="GO:0007165">
    <property type="term" value="P:signal transduction"/>
    <property type="evidence" value="ECO:0007669"/>
    <property type="project" value="TreeGrafter"/>
</dbReference>
<dbReference type="PROSITE" id="PS00630">
    <property type="entry name" value="IMP_2"/>
    <property type="match status" value="1"/>
</dbReference>
<dbReference type="GO" id="GO:0006020">
    <property type="term" value="P:inositol metabolic process"/>
    <property type="evidence" value="ECO:0007669"/>
    <property type="project" value="TreeGrafter"/>
</dbReference>
<name>A0A7W9EJ43_9SPHN</name>
<dbReference type="InterPro" id="IPR000760">
    <property type="entry name" value="Inositol_monophosphatase-like"/>
</dbReference>
<evidence type="ECO:0000256" key="1">
    <source>
        <dbReference type="ARBA" id="ARBA00009759"/>
    </source>
</evidence>
<comment type="caution">
    <text evidence="6">The sequence shown here is derived from an EMBL/GenBank/DDBJ whole genome shotgun (WGS) entry which is preliminary data.</text>
</comment>
<dbReference type="SUPFAM" id="SSF56655">
    <property type="entry name" value="Carbohydrate phosphatase"/>
    <property type="match status" value="1"/>
</dbReference>
<dbReference type="PRINTS" id="PR00377">
    <property type="entry name" value="IMPHPHTASES"/>
</dbReference>
<dbReference type="GO" id="GO:0046854">
    <property type="term" value="P:phosphatidylinositol phosphate biosynthetic process"/>
    <property type="evidence" value="ECO:0007669"/>
    <property type="project" value="InterPro"/>
</dbReference>
<feature type="binding site" evidence="5">
    <location>
        <position position="86"/>
    </location>
    <ligand>
        <name>Mg(2+)</name>
        <dbReference type="ChEBI" id="CHEBI:18420"/>
        <label>1</label>
        <note>catalytic</note>
    </ligand>
</feature>
<dbReference type="GO" id="GO:0008934">
    <property type="term" value="F:inositol monophosphate 1-phosphatase activity"/>
    <property type="evidence" value="ECO:0007669"/>
    <property type="project" value="TreeGrafter"/>
</dbReference>
<dbReference type="InterPro" id="IPR020550">
    <property type="entry name" value="Inositol_monophosphatase_CS"/>
</dbReference>
<proteinExistence type="inferred from homology"/>
<feature type="binding site" evidence="5">
    <location>
        <position position="84"/>
    </location>
    <ligand>
        <name>Mg(2+)</name>
        <dbReference type="ChEBI" id="CHEBI:18420"/>
        <label>1</label>
        <note>catalytic</note>
    </ligand>
</feature>
<keyword evidence="7" id="KW-1185">Reference proteome</keyword>
<feature type="binding site" evidence="5">
    <location>
        <position position="66"/>
    </location>
    <ligand>
        <name>Mg(2+)</name>
        <dbReference type="ChEBI" id="CHEBI:18420"/>
        <label>1</label>
        <note>catalytic</note>
    </ligand>
</feature>
<dbReference type="CDD" id="cd01638">
    <property type="entry name" value="CysQ"/>
    <property type="match status" value="1"/>
</dbReference>
<keyword evidence="4 5" id="KW-0460">Magnesium</keyword>
<dbReference type="AlphaFoldDB" id="A0A7W9EJ43"/>
<keyword evidence="3 6" id="KW-0378">Hydrolase</keyword>
<dbReference type="EMBL" id="JACIJJ010000002">
    <property type="protein sequence ID" value="MBB5698206.1"/>
    <property type="molecule type" value="Genomic_DNA"/>
</dbReference>
<feature type="binding site" evidence="5">
    <location>
        <position position="87"/>
    </location>
    <ligand>
        <name>Mg(2+)</name>
        <dbReference type="ChEBI" id="CHEBI:18420"/>
        <label>1</label>
        <note>catalytic</note>
    </ligand>
</feature>